<dbReference type="SUPFAM" id="SSF55729">
    <property type="entry name" value="Acyl-CoA N-acyltransferases (Nat)"/>
    <property type="match status" value="1"/>
</dbReference>
<dbReference type="Gene3D" id="3.30.1490.20">
    <property type="entry name" value="ATP-grasp fold, A domain"/>
    <property type="match status" value="1"/>
</dbReference>
<organism evidence="6 7">
    <name type="scientific">Bosea eneae</name>
    <dbReference type="NCBI Taxonomy" id="151454"/>
    <lineage>
        <taxon>Bacteria</taxon>
        <taxon>Pseudomonadati</taxon>
        <taxon>Pseudomonadota</taxon>
        <taxon>Alphaproteobacteria</taxon>
        <taxon>Hyphomicrobiales</taxon>
        <taxon>Boseaceae</taxon>
        <taxon>Bosea</taxon>
    </lineage>
</organism>
<dbReference type="Pfam" id="PF19045">
    <property type="entry name" value="Ligase_CoA_2"/>
    <property type="match status" value="1"/>
</dbReference>
<dbReference type="GO" id="GO:0016874">
    <property type="term" value="F:ligase activity"/>
    <property type="evidence" value="ECO:0007669"/>
    <property type="project" value="UniProtKB-KW"/>
</dbReference>
<name>A0ABW0IL79_9HYPH</name>
<dbReference type="Pfam" id="PF13549">
    <property type="entry name" value="ATP-grasp_5"/>
    <property type="match status" value="1"/>
</dbReference>
<dbReference type="InterPro" id="IPR043938">
    <property type="entry name" value="Ligase_CoA_dom"/>
</dbReference>
<dbReference type="Pfam" id="PF13607">
    <property type="entry name" value="Succ_CoA_lig"/>
    <property type="match status" value="1"/>
</dbReference>
<dbReference type="Gene3D" id="3.40.50.261">
    <property type="entry name" value="Succinyl-CoA synthetase domains"/>
    <property type="match status" value="2"/>
</dbReference>
<reference evidence="7" key="1">
    <citation type="journal article" date="2019" name="Int. J. Syst. Evol. Microbiol.">
        <title>The Global Catalogue of Microorganisms (GCM) 10K type strain sequencing project: providing services to taxonomists for standard genome sequencing and annotation.</title>
        <authorList>
            <consortium name="The Broad Institute Genomics Platform"/>
            <consortium name="The Broad Institute Genome Sequencing Center for Infectious Disease"/>
            <person name="Wu L."/>
            <person name="Ma J."/>
        </authorList>
    </citation>
    <scope>NUCLEOTIDE SEQUENCE [LARGE SCALE GENOMIC DNA]</scope>
    <source>
        <strain evidence="7">NCAIM B.01391</strain>
    </source>
</reference>
<feature type="domain" description="N-acetyltransferase" evidence="5">
    <location>
        <begin position="743"/>
        <end position="900"/>
    </location>
</feature>
<dbReference type="InterPro" id="IPR000182">
    <property type="entry name" value="GNAT_dom"/>
</dbReference>
<keyword evidence="4" id="KW-0067">ATP-binding</keyword>
<evidence type="ECO:0000313" key="7">
    <source>
        <dbReference type="Proteomes" id="UP001596053"/>
    </source>
</evidence>
<dbReference type="InterPro" id="IPR016102">
    <property type="entry name" value="Succinyl-CoA_synth-like"/>
</dbReference>
<dbReference type="InterPro" id="IPR013815">
    <property type="entry name" value="ATP_grasp_subdomain_1"/>
</dbReference>
<keyword evidence="3" id="KW-0547">Nucleotide-binding</keyword>
<dbReference type="InterPro" id="IPR016181">
    <property type="entry name" value="Acyl_CoA_acyltransferase"/>
</dbReference>
<dbReference type="Gene3D" id="3.30.470.20">
    <property type="entry name" value="ATP-grasp fold, B domain"/>
    <property type="match status" value="1"/>
</dbReference>
<dbReference type="PANTHER" id="PTHR43334">
    <property type="entry name" value="ACETATE--COA LIGASE [ADP-FORMING]"/>
    <property type="match status" value="1"/>
</dbReference>
<dbReference type="SUPFAM" id="SSF56059">
    <property type="entry name" value="Glutathione synthetase ATP-binding domain-like"/>
    <property type="match status" value="1"/>
</dbReference>
<dbReference type="InterPro" id="IPR003781">
    <property type="entry name" value="CoA-bd"/>
</dbReference>
<proteinExistence type="predicted"/>
<sequence>MSTYRFDALMQPRSVAIVGASERAGSVGQAVLANLREGGFAGSLWPVNPRHRTISGEACHPDLAALPEPPDLAIVCTPPDAVRSVVEAAAKQGIGACLILTAGLGRGPGSAAWAIRELGRAVGMRIVGPNCLGLMSPYARLNASFASGQLQQGDLALISQSGAVAAGLIDWAAAHRLGFSGVLTLGDQIDVDFGDCLDHFALDPGTRAILLYVEAIADPRKFMSAARAAARVKPVVVIKAGRHAPAAAAAATHTGALAGSDAVYDAAFRRAGLVRAYDVADLFAAAETLGRQSPFDGDRVAILTNGGGIGVLAVDRLLDLGISMATLTEATRARLDAVLPPSWSQANPVDIIGDADADRFAKALDILLEDENSDALLVLDVATRLTSQREAAEAIAHVVEQRRARRELRKPVFTAWIGADKEEGPDRFVAAGIPSFPTEADAVRGMAHLIAYRRAQTELMRMPDGMPQDFVPDTPAAKAAIGEALRKGENWLDPIETARVLEAYAIPVAAPRLASDPQEAARFGAEVLAAGNTVVLKLHSADIIHKSDVDGVALDLTTAEAVRVAAENMLARIRKIRPEARISGFLVQPMIRRRNARELIAGIADDPTFGPVIVFGRGGTAVEAIADKALALPPLDLDRARDLIARTRVSRVLAAYRNVPAANLDAVATTLVKLAQLAADCPEIRELDLNPLLADPDGVIVVDARIRVMPVGACRENDHPRMVIRPYPRHLERRTVLKDGRKILIRPLRPEDEKLYPDFLAGITEDDLRLRFFALPRKPSHDFIARLTQLDYARAIAFAAISEEDGRLLGVSRLHADANHERAEYAVLVRSDLKGQGLGWTLMEMVIAWARQEGLSVIHGQVMRGNSTMLRMCRELGFGTRPEPNDTDLVNAELILRPAPGV</sequence>
<accession>A0ABW0IL79</accession>
<evidence type="ECO:0000256" key="2">
    <source>
        <dbReference type="ARBA" id="ARBA00022598"/>
    </source>
</evidence>
<dbReference type="PANTHER" id="PTHR43334:SF1">
    <property type="entry name" value="3-HYDROXYPROPIONATE--COA LIGASE [ADP-FORMING]"/>
    <property type="match status" value="1"/>
</dbReference>
<comment type="caution">
    <text evidence="6">The sequence shown here is derived from an EMBL/GenBank/DDBJ whole genome shotgun (WGS) entry which is preliminary data.</text>
</comment>
<dbReference type="Pfam" id="PF13380">
    <property type="entry name" value="CoA_binding_2"/>
    <property type="match status" value="1"/>
</dbReference>
<dbReference type="PROSITE" id="PS51186">
    <property type="entry name" value="GNAT"/>
    <property type="match status" value="1"/>
</dbReference>
<dbReference type="InterPro" id="IPR032875">
    <property type="entry name" value="Succ_CoA_lig_flav_dom"/>
</dbReference>
<dbReference type="InterPro" id="IPR051538">
    <property type="entry name" value="Acyl-CoA_Synth/Transferase"/>
</dbReference>
<evidence type="ECO:0000256" key="1">
    <source>
        <dbReference type="ARBA" id="ARBA00022532"/>
    </source>
</evidence>
<keyword evidence="2 6" id="KW-0436">Ligase</keyword>
<dbReference type="Gene3D" id="3.40.630.30">
    <property type="match status" value="1"/>
</dbReference>
<evidence type="ECO:0000259" key="5">
    <source>
        <dbReference type="PROSITE" id="PS51186"/>
    </source>
</evidence>
<protein>
    <submittedName>
        <fullName evidence="6">Bifunctional acetate--CoA ligase family protein/GNAT family N-acetyltransferase</fullName>
    </submittedName>
</protein>
<dbReference type="Gene3D" id="3.40.50.720">
    <property type="entry name" value="NAD(P)-binding Rossmann-like Domain"/>
    <property type="match status" value="1"/>
</dbReference>
<dbReference type="CDD" id="cd04301">
    <property type="entry name" value="NAT_SF"/>
    <property type="match status" value="1"/>
</dbReference>
<dbReference type="RefSeq" id="WP_377794917.1">
    <property type="nucleotide sequence ID" value="NZ_JBHSLW010000001.1"/>
</dbReference>
<dbReference type="SMART" id="SM00881">
    <property type="entry name" value="CoA_binding"/>
    <property type="match status" value="1"/>
</dbReference>
<dbReference type="Pfam" id="PF00583">
    <property type="entry name" value="Acetyltransf_1"/>
    <property type="match status" value="1"/>
</dbReference>
<evidence type="ECO:0000313" key="6">
    <source>
        <dbReference type="EMBL" id="MFC5417965.1"/>
    </source>
</evidence>
<keyword evidence="1" id="KW-0816">Tricarboxylic acid cycle</keyword>
<dbReference type="Proteomes" id="UP001596053">
    <property type="component" value="Unassembled WGS sequence"/>
</dbReference>
<gene>
    <name evidence="6" type="ORF">ACFPOB_00115</name>
</gene>
<dbReference type="InterPro" id="IPR036291">
    <property type="entry name" value="NAD(P)-bd_dom_sf"/>
</dbReference>
<evidence type="ECO:0000256" key="3">
    <source>
        <dbReference type="ARBA" id="ARBA00022741"/>
    </source>
</evidence>
<dbReference type="SUPFAM" id="SSF51735">
    <property type="entry name" value="NAD(P)-binding Rossmann-fold domains"/>
    <property type="match status" value="1"/>
</dbReference>
<dbReference type="SUPFAM" id="SSF52210">
    <property type="entry name" value="Succinyl-CoA synthetase domains"/>
    <property type="match status" value="2"/>
</dbReference>
<dbReference type="EMBL" id="JBHSLW010000001">
    <property type="protein sequence ID" value="MFC5417965.1"/>
    <property type="molecule type" value="Genomic_DNA"/>
</dbReference>
<evidence type="ECO:0000256" key="4">
    <source>
        <dbReference type="ARBA" id="ARBA00022840"/>
    </source>
</evidence>
<keyword evidence="7" id="KW-1185">Reference proteome</keyword>